<dbReference type="InterPro" id="IPR018376">
    <property type="entry name" value="Enoyl-CoA_hyd/isom_CS"/>
</dbReference>
<accession>A0A1M6NP49</accession>
<dbReference type="RefSeq" id="WP_073476536.1">
    <property type="nucleotide sequence ID" value="NZ_FQZU01000015.1"/>
</dbReference>
<name>A0A1M6NP49_9BACT</name>
<dbReference type="SUPFAM" id="SSF52096">
    <property type="entry name" value="ClpP/crotonase"/>
    <property type="match status" value="1"/>
</dbReference>
<evidence type="ECO:0000313" key="4">
    <source>
        <dbReference type="Proteomes" id="UP000183994"/>
    </source>
</evidence>
<dbReference type="InterPro" id="IPR001753">
    <property type="entry name" value="Enoyl-CoA_hydra/iso"/>
</dbReference>
<dbReference type="Gene3D" id="3.90.226.10">
    <property type="entry name" value="2-enoyl-CoA Hydratase, Chain A, domain 1"/>
    <property type="match status" value="1"/>
</dbReference>
<keyword evidence="4" id="KW-1185">Reference proteome</keyword>
<organism evidence="3 4">
    <name type="scientific">Desulfatibacillum alkenivorans DSM 16219</name>
    <dbReference type="NCBI Taxonomy" id="1121393"/>
    <lineage>
        <taxon>Bacteria</taxon>
        <taxon>Pseudomonadati</taxon>
        <taxon>Thermodesulfobacteriota</taxon>
        <taxon>Desulfobacteria</taxon>
        <taxon>Desulfobacterales</taxon>
        <taxon>Desulfatibacillaceae</taxon>
        <taxon>Desulfatibacillum</taxon>
    </lineage>
</organism>
<dbReference type="PANTHER" id="PTHR11941">
    <property type="entry name" value="ENOYL-COA HYDRATASE-RELATED"/>
    <property type="match status" value="1"/>
</dbReference>
<evidence type="ECO:0000256" key="2">
    <source>
        <dbReference type="RuleBase" id="RU003707"/>
    </source>
</evidence>
<reference evidence="4" key="1">
    <citation type="submission" date="2016-11" db="EMBL/GenBank/DDBJ databases">
        <authorList>
            <person name="Varghese N."/>
            <person name="Submissions S."/>
        </authorList>
    </citation>
    <scope>NUCLEOTIDE SEQUENCE [LARGE SCALE GENOMIC DNA]</scope>
    <source>
        <strain evidence="4">DSM 16219</strain>
    </source>
</reference>
<dbReference type="CDD" id="cd06558">
    <property type="entry name" value="crotonase-like"/>
    <property type="match status" value="1"/>
</dbReference>
<dbReference type="Proteomes" id="UP000183994">
    <property type="component" value="Unassembled WGS sequence"/>
</dbReference>
<dbReference type="GO" id="GO:0003824">
    <property type="term" value="F:catalytic activity"/>
    <property type="evidence" value="ECO:0007669"/>
    <property type="project" value="InterPro"/>
</dbReference>
<dbReference type="GO" id="GO:0006635">
    <property type="term" value="P:fatty acid beta-oxidation"/>
    <property type="evidence" value="ECO:0007669"/>
    <property type="project" value="TreeGrafter"/>
</dbReference>
<protein>
    <submittedName>
        <fullName evidence="3">Enoyl-CoA hydratase/carnithine racemase</fullName>
    </submittedName>
</protein>
<dbReference type="PROSITE" id="PS00166">
    <property type="entry name" value="ENOYL_COA_HYDRATASE"/>
    <property type="match status" value="1"/>
</dbReference>
<proteinExistence type="inferred from homology"/>
<evidence type="ECO:0000256" key="1">
    <source>
        <dbReference type="ARBA" id="ARBA00005254"/>
    </source>
</evidence>
<dbReference type="PANTHER" id="PTHR11941:SF54">
    <property type="entry name" value="ENOYL-COA HYDRATASE, MITOCHONDRIAL"/>
    <property type="match status" value="1"/>
</dbReference>
<sequence>MDYKYFDVSIEKNIAFCTFKNPPRHTITADGVFEFQRLLADLEAMDDLMVFMLTGGNERFFIAHYEVGELASLSEGRQKTKETAQDKPQKLYPFNRLNLALEQSRLITIAAMNGQAHGGGLEIALSCDFRLAGKGKHTYGLPETNVGIIPGAGGTQRLARLLGVAKAMDLILHGKVYSPEEAYDLGVVHRLYEKETFVEEAKAFARKIASRSPVALSLAKKAIRQGVLETDFEKALLIEQNGLDAALKSEDAGGAMSAWLKGEKYHWKGR</sequence>
<dbReference type="InterPro" id="IPR029045">
    <property type="entry name" value="ClpP/crotonase-like_dom_sf"/>
</dbReference>
<dbReference type="Pfam" id="PF00378">
    <property type="entry name" value="ECH_1"/>
    <property type="match status" value="1"/>
</dbReference>
<dbReference type="EMBL" id="FQZU01000015">
    <property type="protein sequence ID" value="SHJ97342.1"/>
    <property type="molecule type" value="Genomic_DNA"/>
</dbReference>
<evidence type="ECO:0000313" key="3">
    <source>
        <dbReference type="EMBL" id="SHJ97342.1"/>
    </source>
</evidence>
<dbReference type="AlphaFoldDB" id="A0A1M6NP49"/>
<gene>
    <name evidence="3" type="ORF">SAMN02745216_02644</name>
</gene>
<comment type="similarity">
    <text evidence="1 2">Belongs to the enoyl-CoA hydratase/isomerase family.</text>
</comment>
<dbReference type="STRING" id="1121393.SAMN02745216_02644"/>